<sequence length="81" mass="9379">MFSPFNLRRPSPWCNLQCLDFQQLVASLKISLDLSLSHLKIFFFSSLLSRTMQLTPLLSLSITLPIIPRRAEYISQLLLKK</sequence>
<name>D7UBJ8_VITVI</name>
<organism evidence="1 2">
    <name type="scientific">Vitis vinifera</name>
    <name type="common">Grape</name>
    <dbReference type="NCBI Taxonomy" id="29760"/>
    <lineage>
        <taxon>Eukaryota</taxon>
        <taxon>Viridiplantae</taxon>
        <taxon>Streptophyta</taxon>
        <taxon>Embryophyta</taxon>
        <taxon>Tracheophyta</taxon>
        <taxon>Spermatophyta</taxon>
        <taxon>Magnoliopsida</taxon>
        <taxon>eudicotyledons</taxon>
        <taxon>Gunneridae</taxon>
        <taxon>Pentapetalae</taxon>
        <taxon>rosids</taxon>
        <taxon>Vitales</taxon>
        <taxon>Vitaceae</taxon>
        <taxon>Viteae</taxon>
        <taxon>Vitis</taxon>
    </lineage>
</organism>
<dbReference type="Proteomes" id="UP000009183">
    <property type="component" value="Chromosome 11"/>
</dbReference>
<gene>
    <name evidence="1" type="ordered locus">VIT_11s0103g00440</name>
</gene>
<dbReference type="EMBL" id="FN596751">
    <property type="protein sequence ID" value="CBI40113.3"/>
    <property type="molecule type" value="Genomic_DNA"/>
</dbReference>
<dbReference type="AlphaFoldDB" id="D7UBJ8"/>
<accession>D7UBJ8</accession>
<dbReference type="InParanoid" id="D7UBJ8"/>
<dbReference type="HOGENOM" id="CLU_2578731_0_0_1"/>
<evidence type="ECO:0000313" key="1">
    <source>
        <dbReference type="EMBL" id="CBI40113.3"/>
    </source>
</evidence>
<dbReference type="PaxDb" id="29760-VIT_11s0103g00440.t01"/>
<reference evidence="2" key="1">
    <citation type="journal article" date="2007" name="Nature">
        <title>The grapevine genome sequence suggests ancestral hexaploidization in major angiosperm phyla.</title>
        <authorList>
            <consortium name="The French-Italian Public Consortium for Grapevine Genome Characterization."/>
            <person name="Jaillon O."/>
            <person name="Aury J.-M."/>
            <person name="Noel B."/>
            <person name="Policriti A."/>
            <person name="Clepet C."/>
            <person name="Casagrande A."/>
            <person name="Choisne N."/>
            <person name="Aubourg S."/>
            <person name="Vitulo N."/>
            <person name="Jubin C."/>
            <person name="Vezzi A."/>
            <person name="Legeai F."/>
            <person name="Hugueney P."/>
            <person name="Dasilva C."/>
            <person name="Horner D."/>
            <person name="Mica E."/>
            <person name="Jublot D."/>
            <person name="Poulain J."/>
            <person name="Bruyere C."/>
            <person name="Billault A."/>
            <person name="Segurens B."/>
            <person name="Gouyvenoux M."/>
            <person name="Ugarte E."/>
            <person name="Cattonaro F."/>
            <person name="Anthouard V."/>
            <person name="Vico V."/>
            <person name="Del Fabbro C."/>
            <person name="Alaux M."/>
            <person name="Di Gaspero G."/>
            <person name="Dumas V."/>
            <person name="Felice N."/>
            <person name="Paillard S."/>
            <person name="Juman I."/>
            <person name="Moroldo M."/>
            <person name="Scalabrin S."/>
            <person name="Canaguier A."/>
            <person name="Le Clainche I."/>
            <person name="Malacrida G."/>
            <person name="Durand E."/>
            <person name="Pesole G."/>
            <person name="Laucou V."/>
            <person name="Chatelet P."/>
            <person name="Merdinoglu D."/>
            <person name="Delledonne M."/>
            <person name="Pezzotti M."/>
            <person name="Lecharny A."/>
            <person name="Scarpelli C."/>
            <person name="Artiguenave F."/>
            <person name="Pe M.E."/>
            <person name="Valle G."/>
            <person name="Morgante M."/>
            <person name="Caboche M."/>
            <person name="Adam-Blondon A.-F."/>
            <person name="Weissenbach J."/>
            <person name="Quetier F."/>
            <person name="Wincker P."/>
        </authorList>
    </citation>
    <scope>NUCLEOTIDE SEQUENCE [LARGE SCALE GENOMIC DNA]</scope>
    <source>
        <strain evidence="2">cv. Pinot noir / PN40024</strain>
    </source>
</reference>
<proteinExistence type="predicted"/>
<evidence type="ECO:0000313" key="2">
    <source>
        <dbReference type="Proteomes" id="UP000009183"/>
    </source>
</evidence>
<keyword evidence="2" id="KW-1185">Reference proteome</keyword>
<protein>
    <submittedName>
        <fullName evidence="1">Uncharacterized protein</fullName>
    </submittedName>
</protein>